<keyword evidence="3" id="KW-0560">Oxidoreductase</keyword>
<gene>
    <name evidence="6" type="ORF">RM446_00585</name>
</gene>
<dbReference type="SUPFAM" id="SSF51679">
    <property type="entry name" value="Bacterial luciferase-like"/>
    <property type="match status" value="1"/>
</dbReference>
<keyword evidence="7" id="KW-1185">Reference proteome</keyword>
<protein>
    <submittedName>
        <fullName evidence="6">LLM class flavin-dependent oxidoreductase</fullName>
    </submittedName>
</protein>
<name>A0ABU2KMW4_9ACTN</name>
<dbReference type="RefSeq" id="WP_311543022.1">
    <property type="nucleotide sequence ID" value="NZ_JAVREK010000001.1"/>
</dbReference>
<keyword evidence="1" id="KW-0285">Flavoprotein</keyword>
<proteinExistence type="predicted"/>
<evidence type="ECO:0000256" key="1">
    <source>
        <dbReference type="ARBA" id="ARBA00022630"/>
    </source>
</evidence>
<keyword evidence="4" id="KW-0503">Monooxygenase</keyword>
<evidence type="ECO:0000259" key="5">
    <source>
        <dbReference type="Pfam" id="PF00296"/>
    </source>
</evidence>
<dbReference type="EMBL" id="JAVREK010000001">
    <property type="protein sequence ID" value="MDT0300605.1"/>
    <property type="molecule type" value="Genomic_DNA"/>
</dbReference>
<dbReference type="InterPro" id="IPR011251">
    <property type="entry name" value="Luciferase-like_dom"/>
</dbReference>
<evidence type="ECO:0000313" key="7">
    <source>
        <dbReference type="Proteomes" id="UP001183226"/>
    </source>
</evidence>
<dbReference type="PANTHER" id="PTHR42847:SF4">
    <property type="entry name" value="ALKANESULFONATE MONOOXYGENASE-RELATED"/>
    <property type="match status" value="1"/>
</dbReference>
<organism evidence="6 7">
    <name type="scientific">Streptomonospora wellingtoniae</name>
    <dbReference type="NCBI Taxonomy" id="3075544"/>
    <lineage>
        <taxon>Bacteria</taxon>
        <taxon>Bacillati</taxon>
        <taxon>Actinomycetota</taxon>
        <taxon>Actinomycetes</taxon>
        <taxon>Streptosporangiales</taxon>
        <taxon>Nocardiopsidaceae</taxon>
        <taxon>Streptomonospora</taxon>
    </lineage>
</organism>
<keyword evidence="2" id="KW-0288">FMN</keyword>
<dbReference type="Proteomes" id="UP001183226">
    <property type="component" value="Unassembled WGS sequence"/>
</dbReference>
<evidence type="ECO:0000256" key="2">
    <source>
        <dbReference type="ARBA" id="ARBA00022643"/>
    </source>
</evidence>
<comment type="caution">
    <text evidence="6">The sequence shown here is derived from an EMBL/GenBank/DDBJ whole genome shotgun (WGS) entry which is preliminary data.</text>
</comment>
<sequence>MITFGLALPHYDALFPDRTVTGARRTQAALDYARHAEERGFDQIWVSDHLGLELDTGQRRLSPDCWSLLAALATATDRVRLGSLVTNAPLRASALLARQVATVTDIAGARVDLGLGAGWNTREFAEVLGSMPPTNERLQAVEDSADTVRRHLGANAPPIWVGGKRRGILTVAGRKADGWNLAWDPTPETYHQRSRMLANTAREAGRVPSGIQHAIGLTTFLGADEGELRRRWKHLRRWVLGGHLDDADFDAWRQRGLIGTPEEVRNRISRWEEHGVSHIVCAFGIPFGICDDQQLSLFSETVLGRVSA</sequence>
<dbReference type="InterPro" id="IPR036661">
    <property type="entry name" value="Luciferase-like_sf"/>
</dbReference>
<reference evidence="7" key="1">
    <citation type="submission" date="2023-07" db="EMBL/GenBank/DDBJ databases">
        <title>30 novel species of actinomycetes from the DSMZ collection.</title>
        <authorList>
            <person name="Nouioui I."/>
        </authorList>
    </citation>
    <scope>NUCLEOTIDE SEQUENCE [LARGE SCALE GENOMIC DNA]</scope>
    <source>
        <strain evidence="7">DSM 45055</strain>
    </source>
</reference>
<dbReference type="Pfam" id="PF00296">
    <property type="entry name" value="Bac_luciferase"/>
    <property type="match status" value="1"/>
</dbReference>
<evidence type="ECO:0000256" key="4">
    <source>
        <dbReference type="ARBA" id="ARBA00023033"/>
    </source>
</evidence>
<dbReference type="InterPro" id="IPR050172">
    <property type="entry name" value="SsuD_RutA_monooxygenase"/>
</dbReference>
<evidence type="ECO:0000256" key="3">
    <source>
        <dbReference type="ARBA" id="ARBA00023002"/>
    </source>
</evidence>
<dbReference type="PANTHER" id="PTHR42847">
    <property type="entry name" value="ALKANESULFONATE MONOOXYGENASE"/>
    <property type="match status" value="1"/>
</dbReference>
<dbReference type="Gene3D" id="3.20.20.30">
    <property type="entry name" value="Luciferase-like domain"/>
    <property type="match status" value="1"/>
</dbReference>
<accession>A0ABU2KMW4</accession>
<evidence type="ECO:0000313" key="6">
    <source>
        <dbReference type="EMBL" id="MDT0300605.1"/>
    </source>
</evidence>
<feature type="domain" description="Luciferase-like" evidence="5">
    <location>
        <begin position="21"/>
        <end position="278"/>
    </location>
</feature>